<keyword evidence="5" id="KW-1185">Reference proteome</keyword>
<dbReference type="Gene3D" id="3.20.20.80">
    <property type="entry name" value="Glycosidases"/>
    <property type="match status" value="1"/>
</dbReference>
<dbReference type="InterPro" id="IPR001360">
    <property type="entry name" value="Glyco_hydro_1"/>
</dbReference>
<evidence type="ECO:0000313" key="4">
    <source>
        <dbReference type="EMBL" id="GMN32591.1"/>
    </source>
</evidence>
<dbReference type="Proteomes" id="UP001187192">
    <property type="component" value="Unassembled WGS sequence"/>
</dbReference>
<proteinExistence type="inferred from homology"/>
<reference evidence="4" key="1">
    <citation type="submission" date="2023-07" db="EMBL/GenBank/DDBJ databases">
        <title>draft genome sequence of fig (Ficus carica).</title>
        <authorList>
            <person name="Takahashi T."/>
            <person name="Nishimura K."/>
        </authorList>
    </citation>
    <scope>NUCLEOTIDE SEQUENCE</scope>
</reference>
<evidence type="ECO:0000256" key="1">
    <source>
        <dbReference type="ARBA" id="ARBA00010838"/>
    </source>
</evidence>
<evidence type="ECO:0000256" key="2">
    <source>
        <dbReference type="RuleBase" id="RU003690"/>
    </source>
</evidence>
<dbReference type="SUPFAM" id="SSF51445">
    <property type="entry name" value="(Trans)glycosidases"/>
    <property type="match status" value="1"/>
</dbReference>
<dbReference type="GO" id="GO:0005975">
    <property type="term" value="P:carbohydrate metabolic process"/>
    <property type="evidence" value="ECO:0007669"/>
    <property type="project" value="InterPro"/>
</dbReference>
<dbReference type="EMBL" id="BTGU01003457">
    <property type="protein sequence ID" value="GMN32591.1"/>
    <property type="molecule type" value="Genomic_DNA"/>
</dbReference>
<evidence type="ECO:0000313" key="3">
    <source>
        <dbReference type="EMBL" id="GMN32579.1"/>
    </source>
</evidence>
<dbReference type="Pfam" id="PF00232">
    <property type="entry name" value="Glyco_hydro_1"/>
    <property type="match status" value="1"/>
</dbReference>
<evidence type="ECO:0000313" key="5">
    <source>
        <dbReference type="Proteomes" id="UP001187192"/>
    </source>
</evidence>
<dbReference type="GO" id="GO:0008422">
    <property type="term" value="F:beta-glucosidase activity"/>
    <property type="evidence" value="ECO:0007669"/>
    <property type="project" value="TreeGrafter"/>
</dbReference>
<dbReference type="EMBL" id="BTGU01003456">
    <property type="protein sequence ID" value="GMN32579.1"/>
    <property type="molecule type" value="Genomic_DNA"/>
</dbReference>
<name>A0AA88CW11_FICCA</name>
<protein>
    <recommendedName>
        <fullName evidence="6">Beta-glucosidase</fullName>
    </recommendedName>
</protein>
<dbReference type="AlphaFoldDB" id="A0AA88CW11"/>
<comment type="similarity">
    <text evidence="1 2">Belongs to the glycosyl hydrolase 1 family.</text>
</comment>
<dbReference type="InterPro" id="IPR017853">
    <property type="entry name" value="GH"/>
</dbReference>
<dbReference type="PRINTS" id="PR00131">
    <property type="entry name" value="GLHYDRLASE1"/>
</dbReference>
<evidence type="ECO:0008006" key="6">
    <source>
        <dbReference type="Google" id="ProtNLM"/>
    </source>
</evidence>
<gene>
    <name evidence="3" type="ORF">TIFTF001_044699</name>
    <name evidence="4" type="ORF">TIFTF001_044700</name>
</gene>
<dbReference type="PANTHER" id="PTHR10353:SF297">
    <property type="entry name" value="VICIANIN HYDROLASE-LIKE"/>
    <property type="match status" value="1"/>
</dbReference>
<accession>A0AA88CW11</accession>
<comment type="caution">
    <text evidence="4">The sequence shown here is derived from an EMBL/GenBank/DDBJ whole genome shotgun (WGS) entry which is preliminary data.</text>
</comment>
<dbReference type="PANTHER" id="PTHR10353">
    <property type="entry name" value="GLYCOSYL HYDROLASE"/>
    <property type="match status" value="1"/>
</dbReference>
<organism evidence="4 5">
    <name type="scientific">Ficus carica</name>
    <name type="common">Common fig</name>
    <dbReference type="NCBI Taxonomy" id="3494"/>
    <lineage>
        <taxon>Eukaryota</taxon>
        <taxon>Viridiplantae</taxon>
        <taxon>Streptophyta</taxon>
        <taxon>Embryophyta</taxon>
        <taxon>Tracheophyta</taxon>
        <taxon>Spermatophyta</taxon>
        <taxon>Magnoliopsida</taxon>
        <taxon>eudicotyledons</taxon>
        <taxon>Gunneridae</taxon>
        <taxon>Pentapetalae</taxon>
        <taxon>rosids</taxon>
        <taxon>fabids</taxon>
        <taxon>Rosales</taxon>
        <taxon>Moraceae</taxon>
        <taxon>Ficeae</taxon>
        <taxon>Ficus</taxon>
    </lineage>
</organism>
<sequence>MHHLLIAHAKAVDLYWKQYKAKQNGIIGITMQAAWAVPKYYTPEASLAAYRSIEFVAGWVVHPITYGDYPQIMRSLVGCRLPKFTEEESKLLTGSLDFLGVNYYSARYAEDANISCVIKQGPTNDARVNLTATKNGIPIGPQVADSWMYVYPQGLEYLISYLKENYNSPPMYITENGVQDPADYDDTIRIDYHRSHLQHVLQAMKYGADVRGYYVWTFLDDFEWSSGFTLKFGLYDVDRTNMKRTPKASVHWFKKFLNTPKPKILDSKEMQSSSLLSTA</sequence>